<organism evidence="11 12">
    <name type="scientific">Geoalkalibacter halelectricus</name>
    <dbReference type="NCBI Taxonomy" id="2847045"/>
    <lineage>
        <taxon>Bacteria</taxon>
        <taxon>Pseudomonadati</taxon>
        <taxon>Thermodesulfobacteriota</taxon>
        <taxon>Desulfuromonadia</taxon>
        <taxon>Desulfuromonadales</taxon>
        <taxon>Geoalkalibacteraceae</taxon>
        <taxon>Geoalkalibacter</taxon>
    </lineage>
</organism>
<dbReference type="Gene3D" id="3.20.20.70">
    <property type="entry name" value="Aldolase class I"/>
    <property type="match status" value="1"/>
</dbReference>
<sequence>MFFPEYRARRLRRGENLRRMVRETHLRVDDLIYPMFSAFGTDIRKEIASMPGIFQQSVEHIVAEAREVHALGIPAVILFGIPEAKDAVGQDAYSDTGIIQETIRAIKQAVPELTVITDVCLCEYTDHGHCGVIKDGDVDNDATLQLLAAEALSHARAGADMVAPSDMMDGRVAAIREILDANGFSHIPIMSYAVKYASAYYGPFRDAADSTPQFGDRRSYQMDPANRREALREATLDVQECADFLMVKPALAYLDILRDLHERFDLPLVAYNVSGEYSMVKAAARLGWVDHDRVMMETLVGMKRAGADLIITYHAKEAALLLKAR</sequence>
<evidence type="ECO:0000256" key="10">
    <source>
        <dbReference type="RuleBase" id="RU004161"/>
    </source>
</evidence>
<dbReference type="InterPro" id="IPR013785">
    <property type="entry name" value="Aldolase_TIM"/>
</dbReference>
<dbReference type="EC" id="4.2.1.24" evidence="3"/>
<protein>
    <recommendedName>
        <fullName evidence="4">Delta-aminolevulinic acid dehydratase</fullName>
        <ecNumber evidence="3">4.2.1.24</ecNumber>
    </recommendedName>
    <alternativeName>
        <fullName evidence="8">Porphobilinogen synthase</fullName>
    </alternativeName>
</protein>
<gene>
    <name evidence="11" type="primary">hemB</name>
    <name evidence="11" type="ORF">L9S41_09490</name>
</gene>
<keyword evidence="7" id="KW-0627">Porphyrin biosynthesis</keyword>
<keyword evidence="12" id="KW-1185">Reference proteome</keyword>
<evidence type="ECO:0000256" key="2">
    <source>
        <dbReference type="ARBA" id="ARBA00008055"/>
    </source>
</evidence>
<evidence type="ECO:0000256" key="1">
    <source>
        <dbReference type="ARBA" id="ARBA00004694"/>
    </source>
</evidence>
<evidence type="ECO:0000256" key="8">
    <source>
        <dbReference type="ARBA" id="ARBA00032837"/>
    </source>
</evidence>
<keyword evidence="5" id="KW-0350">Heme biosynthesis</keyword>
<accession>A0ABY5ZGX0</accession>
<evidence type="ECO:0000313" key="11">
    <source>
        <dbReference type="EMBL" id="UWZ77936.1"/>
    </source>
</evidence>
<name>A0ABY5ZGX0_9BACT</name>
<evidence type="ECO:0000256" key="9">
    <source>
        <dbReference type="ARBA" id="ARBA00047651"/>
    </source>
</evidence>
<dbReference type="Proteomes" id="UP001060414">
    <property type="component" value="Chromosome"/>
</dbReference>
<evidence type="ECO:0000313" key="12">
    <source>
        <dbReference type="Proteomes" id="UP001060414"/>
    </source>
</evidence>
<evidence type="ECO:0000256" key="3">
    <source>
        <dbReference type="ARBA" id="ARBA00012053"/>
    </source>
</evidence>
<dbReference type="InterPro" id="IPR001731">
    <property type="entry name" value="ALAD"/>
</dbReference>
<dbReference type="SMART" id="SM01004">
    <property type="entry name" value="ALAD"/>
    <property type="match status" value="1"/>
</dbReference>
<comment type="similarity">
    <text evidence="2 10">Belongs to the ALAD family.</text>
</comment>
<dbReference type="PANTHER" id="PTHR11458">
    <property type="entry name" value="DELTA-AMINOLEVULINIC ACID DEHYDRATASE"/>
    <property type="match status" value="1"/>
</dbReference>
<dbReference type="Pfam" id="PF00490">
    <property type="entry name" value="ALAD"/>
    <property type="match status" value="1"/>
</dbReference>
<evidence type="ECO:0000256" key="5">
    <source>
        <dbReference type="ARBA" id="ARBA00023133"/>
    </source>
</evidence>
<evidence type="ECO:0000256" key="4">
    <source>
        <dbReference type="ARBA" id="ARBA00020771"/>
    </source>
</evidence>
<reference evidence="11" key="1">
    <citation type="journal article" date="2022" name="Environ. Microbiol.">
        <title>Geoalkalibacter halelectricus SAP #1 sp. nov. possessing extracellular electron transfer and mineral#reducing capabilities from a haloalkaline environment.</title>
        <authorList>
            <person name="Yadav S."/>
            <person name="Singh R."/>
            <person name="Sundharam S.S."/>
            <person name="Chaudhary S."/>
            <person name="Krishnamurthi S."/>
            <person name="Patil S.A."/>
        </authorList>
    </citation>
    <scope>NUCLEOTIDE SEQUENCE</scope>
    <source>
        <strain evidence="11">SAP-1</strain>
    </source>
</reference>
<evidence type="ECO:0000256" key="7">
    <source>
        <dbReference type="ARBA" id="ARBA00023244"/>
    </source>
</evidence>
<dbReference type="CDD" id="cd00384">
    <property type="entry name" value="ALAD_PBGS"/>
    <property type="match status" value="1"/>
</dbReference>
<proteinExistence type="inferred from homology"/>
<evidence type="ECO:0000256" key="6">
    <source>
        <dbReference type="ARBA" id="ARBA00023239"/>
    </source>
</evidence>
<dbReference type="EMBL" id="CP092109">
    <property type="protein sequence ID" value="UWZ77936.1"/>
    <property type="molecule type" value="Genomic_DNA"/>
</dbReference>
<dbReference type="GO" id="GO:0004655">
    <property type="term" value="F:porphobilinogen synthase activity"/>
    <property type="evidence" value="ECO:0007669"/>
    <property type="project" value="UniProtKB-EC"/>
</dbReference>
<dbReference type="NCBIfam" id="NF006762">
    <property type="entry name" value="PRK09283.1"/>
    <property type="match status" value="1"/>
</dbReference>
<dbReference type="PANTHER" id="PTHR11458:SF0">
    <property type="entry name" value="DELTA-AMINOLEVULINIC ACID DEHYDRATASE"/>
    <property type="match status" value="1"/>
</dbReference>
<comment type="pathway">
    <text evidence="1">Porphyrin-containing compound metabolism; protoporphyrin-IX biosynthesis; coproporphyrinogen-III from 5-aminolevulinate: step 1/4.</text>
</comment>
<dbReference type="PRINTS" id="PR00144">
    <property type="entry name" value="DALDHYDRTASE"/>
</dbReference>
<dbReference type="RefSeq" id="WP_260746284.1">
    <property type="nucleotide sequence ID" value="NZ_CP092109.1"/>
</dbReference>
<dbReference type="SUPFAM" id="SSF51569">
    <property type="entry name" value="Aldolase"/>
    <property type="match status" value="1"/>
</dbReference>
<keyword evidence="6 11" id="KW-0456">Lyase</keyword>
<dbReference type="PIRSF" id="PIRSF001415">
    <property type="entry name" value="Porphbilin_synth"/>
    <property type="match status" value="1"/>
</dbReference>
<comment type="catalytic activity">
    <reaction evidence="9">
        <text>2 5-aminolevulinate = porphobilinogen + 2 H2O + H(+)</text>
        <dbReference type="Rhea" id="RHEA:24064"/>
        <dbReference type="ChEBI" id="CHEBI:15377"/>
        <dbReference type="ChEBI" id="CHEBI:15378"/>
        <dbReference type="ChEBI" id="CHEBI:58126"/>
        <dbReference type="ChEBI" id="CHEBI:356416"/>
        <dbReference type="EC" id="4.2.1.24"/>
    </reaction>
</comment>